<evidence type="ECO:0000259" key="11">
    <source>
        <dbReference type="Pfam" id="PF12626"/>
    </source>
</evidence>
<evidence type="ECO:0000259" key="10">
    <source>
        <dbReference type="Pfam" id="PF01743"/>
    </source>
</evidence>
<keyword evidence="6 7" id="KW-0804">Transcription</keyword>
<dbReference type="InterPro" id="IPR010206">
    <property type="entry name" value="PolA_pol_I"/>
</dbReference>
<comment type="function">
    <text evidence="7">Adds poly(A) tail to the 3' end of many RNAs, which usually targets these RNAs for decay. Plays a significant role in the global control of gene expression, through influencing the rate of transcript degradation, and in the general RNA quality control.</text>
</comment>
<dbReference type="InterPro" id="IPR002646">
    <property type="entry name" value="PolA_pol_head_dom"/>
</dbReference>
<dbReference type="EMBL" id="AP021889">
    <property type="protein sequence ID" value="BBP45475.1"/>
    <property type="molecule type" value="Genomic_DNA"/>
</dbReference>
<dbReference type="GO" id="GO:0005524">
    <property type="term" value="F:ATP binding"/>
    <property type="evidence" value="ECO:0007669"/>
    <property type="project" value="UniProtKB-UniRule"/>
</dbReference>
<evidence type="ECO:0000313" key="14">
    <source>
        <dbReference type="Proteomes" id="UP000501726"/>
    </source>
</evidence>
<accession>A0A6F8PTM9</accession>
<feature type="active site" evidence="7">
    <location>
        <position position="79"/>
    </location>
</feature>
<evidence type="ECO:0000256" key="9">
    <source>
        <dbReference type="SAM" id="MobiDB-lite"/>
    </source>
</evidence>
<feature type="active site" evidence="7">
    <location>
        <position position="170"/>
    </location>
</feature>
<evidence type="ECO:0000256" key="8">
    <source>
        <dbReference type="RuleBase" id="RU003953"/>
    </source>
</evidence>
<dbReference type="Pfam" id="PF01743">
    <property type="entry name" value="PolyA_pol"/>
    <property type="match status" value="1"/>
</dbReference>
<dbReference type="Proteomes" id="UP000501726">
    <property type="component" value="Chromosome"/>
</dbReference>
<dbReference type="FunFam" id="3.30.460.10:FF:000035">
    <property type="entry name" value="Poly(A) polymerase I"/>
    <property type="match status" value="1"/>
</dbReference>
<evidence type="ECO:0000259" key="12">
    <source>
        <dbReference type="Pfam" id="PF12627"/>
    </source>
</evidence>
<evidence type="ECO:0000313" key="13">
    <source>
        <dbReference type="EMBL" id="BBP45475.1"/>
    </source>
</evidence>
<dbReference type="InterPro" id="IPR032828">
    <property type="entry name" value="PolyA_RNA-bd"/>
</dbReference>
<dbReference type="SUPFAM" id="SSF81891">
    <property type="entry name" value="Poly A polymerase C-terminal region-like"/>
    <property type="match status" value="1"/>
</dbReference>
<gene>
    <name evidence="7 13" type="primary">pcnB</name>
    <name evidence="13" type="ORF">THMIRHAS_08480</name>
</gene>
<dbReference type="Pfam" id="PF12627">
    <property type="entry name" value="PolyA_pol_RNAbd"/>
    <property type="match status" value="1"/>
</dbReference>
<keyword evidence="5 7" id="KW-0694">RNA-binding</keyword>
<dbReference type="InterPro" id="IPR043519">
    <property type="entry name" value="NT_sf"/>
</dbReference>
<evidence type="ECO:0000256" key="6">
    <source>
        <dbReference type="ARBA" id="ARBA00023163"/>
    </source>
</evidence>
<dbReference type="NCBIfam" id="TIGR01942">
    <property type="entry name" value="pcnB"/>
    <property type="match status" value="1"/>
</dbReference>
<feature type="compositionally biased region" description="Basic residues" evidence="9">
    <location>
        <begin position="451"/>
        <end position="470"/>
    </location>
</feature>
<dbReference type="InterPro" id="IPR025866">
    <property type="entry name" value="PolyA_pol_arg_C_dom"/>
</dbReference>
<evidence type="ECO:0000256" key="5">
    <source>
        <dbReference type="ARBA" id="ARBA00022884"/>
    </source>
</evidence>
<feature type="domain" description="Polymerase A arginine-rich C-terminal" evidence="11">
    <location>
        <begin position="345"/>
        <end position="461"/>
    </location>
</feature>
<dbReference type="KEGG" id="tse:THMIRHAS_08480"/>
<dbReference type="InterPro" id="IPR052191">
    <property type="entry name" value="tRNA_ntf/polyA_polymerase_I"/>
</dbReference>
<dbReference type="EC" id="2.7.7.19" evidence="7"/>
<feature type="domain" description="Poly A polymerase head" evidence="10">
    <location>
        <begin position="59"/>
        <end position="202"/>
    </location>
</feature>
<dbReference type="GO" id="GO:0043633">
    <property type="term" value="P:polyadenylation-dependent RNA catabolic process"/>
    <property type="evidence" value="ECO:0007669"/>
    <property type="project" value="InterPro"/>
</dbReference>
<keyword evidence="14" id="KW-1185">Reference proteome</keyword>
<dbReference type="Pfam" id="PF12626">
    <property type="entry name" value="PolyA_pol_arg_C"/>
    <property type="match status" value="1"/>
</dbReference>
<dbReference type="HAMAP" id="MF_00957">
    <property type="entry name" value="PolyA_pol"/>
    <property type="match status" value="1"/>
</dbReference>
<evidence type="ECO:0000256" key="1">
    <source>
        <dbReference type="ARBA" id="ARBA00022664"/>
    </source>
</evidence>
<dbReference type="PANTHER" id="PTHR43051:SF1">
    <property type="entry name" value="POLYNUCLEOTIDE ADENYLYLTRANSFERASE FAMILY PROTEIN"/>
    <property type="match status" value="1"/>
</dbReference>
<dbReference type="PANTHER" id="PTHR43051">
    <property type="entry name" value="POLYNUCLEOTIDE ADENYLYLTRANSFERASE FAMILY PROTEIN"/>
    <property type="match status" value="1"/>
</dbReference>
<organism evidence="13 14">
    <name type="scientific">Thiosulfatimonas sediminis</name>
    <dbReference type="NCBI Taxonomy" id="2675054"/>
    <lineage>
        <taxon>Bacteria</taxon>
        <taxon>Pseudomonadati</taxon>
        <taxon>Pseudomonadota</taxon>
        <taxon>Gammaproteobacteria</taxon>
        <taxon>Thiotrichales</taxon>
        <taxon>Piscirickettsiaceae</taxon>
        <taxon>Thiosulfatimonas</taxon>
    </lineage>
</organism>
<feature type="region of interest" description="Disordered" evidence="9">
    <location>
        <begin position="444"/>
        <end position="481"/>
    </location>
</feature>
<evidence type="ECO:0000256" key="2">
    <source>
        <dbReference type="ARBA" id="ARBA00022679"/>
    </source>
</evidence>
<reference evidence="14" key="1">
    <citation type="submission" date="2019-11" db="EMBL/GenBank/DDBJ databases">
        <title>Isolation and characterization of two novel species in the genus Thiomicrorhabdus.</title>
        <authorList>
            <person name="Mochizuki J."/>
            <person name="Kojima H."/>
            <person name="Fukui M."/>
        </authorList>
    </citation>
    <scope>NUCLEOTIDE SEQUENCE [LARGE SCALE GENOMIC DNA]</scope>
    <source>
        <strain evidence="14">aks77</strain>
    </source>
</reference>
<sequence length="481" mass="56038">MHSFIRKISAFFSSPKPVTAEDHQPPFVLSRDDHNISRDDIDRAALDVLYPLKRAGYDAYLVGGCVRDLLLGLEPKDFDVVTNAEPEQVKQVFQRRCQLIGRRFRLAHVRFGRNIIEVATFRGHDQTAPQARGRFFGRKKFAQTREVDESGRLLQDNIYGSIEEDVWRRDFTVNALYYSVKDYSILDYTHQGIEDIEKGLIRLIGDPQTRYREDPVRMIRAVRFAAKLGFRIEKQSEAPIRELAPLLSDVSNARMFEEVLKLFHSGVAVQVFEKLRHYGLFEHLFPQTEKVLEQESEGFPRMLVIEALKSTDERIRSGKSVNPAFLFSALLWEPMQQRKQALMDQGEVHQNALFAAANEVIEQQIKQTAIPKRFTAQIREIWSLQYRLPKRHGDKAQELLEHPRFRAAYDFLGIRVAAGETAEQHLFDWWTEYQEKTPVERVAFASDLKPQHKRKRRPPRRNRNFFRKRSQNGESSAPKDS</sequence>
<dbReference type="Gene3D" id="1.10.3090.10">
    <property type="entry name" value="cca-adding enzyme, domain 2"/>
    <property type="match status" value="1"/>
</dbReference>
<dbReference type="GO" id="GO:0006397">
    <property type="term" value="P:mRNA processing"/>
    <property type="evidence" value="ECO:0007669"/>
    <property type="project" value="UniProtKB-KW"/>
</dbReference>
<keyword evidence="1 7" id="KW-0507">mRNA processing</keyword>
<dbReference type="GO" id="GO:1990817">
    <property type="term" value="F:poly(A) RNA polymerase activity"/>
    <property type="evidence" value="ECO:0007669"/>
    <property type="project" value="UniProtKB-UniRule"/>
</dbReference>
<keyword evidence="2 7" id="KW-0808">Transferase</keyword>
<dbReference type="CDD" id="cd05398">
    <property type="entry name" value="NT_ClassII-CCAase"/>
    <property type="match status" value="1"/>
</dbReference>
<dbReference type="AlphaFoldDB" id="A0A6F8PTM9"/>
<feature type="domain" description="tRNA nucleotidyltransferase/poly(A) polymerase RNA and SrmB- binding" evidence="12">
    <location>
        <begin position="229"/>
        <end position="290"/>
    </location>
</feature>
<proteinExistence type="inferred from homology"/>
<keyword evidence="4 7" id="KW-0067">ATP-binding</keyword>
<name>A0A6F8PTM9_9GAMM</name>
<comment type="similarity">
    <text evidence="7 8">Belongs to the tRNA nucleotidyltransferase/poly(A) polymerase family.</text>
</comment>
<evidence type="ECO:0000256" key="4">
    <source>
        <dbReference type="ARBA" id="ARBA00022840"/>
    </source>
</evidence>
<evidence type="ECO:0000256" key="7">
    <source>
        <dbReference type="HAMAP-Rule" id="MF_00957"/>
    </source>
</evidence>
<protein>
    <recommendedName>
        <fullName evidence="7">Poly(A) polymerase I</fullName>
        <shortName evidence="7">PAP I</shortName>
        <ecNumber evidence="7">2.7.7.19</ecNumber>
    </recommendedName>
</protein>
<dbReference type="Gene3D" id="3.30.460.10">
    <property type="entry name" value="Beta Polymerase, domain 2"/>
    <property type="match status" value="1"/>
</dbReference>
<keyword evidence="3 7" id="KW-0547">Nucleotide-binding</keyword>
<feature type="active site" evidence="7">
    <location>
        <position position="77"/>
    </location>
</feature>
<evidence type="ECO:0000256" key="3">
    <source>
        <dbReference type="ARBA" id="ARBA00022741"/>
    </source>
</evidence>
<dbReference type="GO" id="GO:0003723">
    <property type="term" value="F:RNA binding"/>
    <property type="evidence" value="ECO:0007669"/>
    <property type="project" value="UniProtKB-UniRule"/>
</dbReference>
<dbReference type="SUPFAM" id="SSF81301">
    <property type="entry name" value="Nucleotidyltransferase"/>
    <property type="match status" value="1"/>
</dbReference>
<comment type="catalytic activity">
    <reaction evidence="7">
        <text>RNA(n) + ATP = RNA(n)-3'-adenine ribonucleotide + diphosphate</text>
        <dbReference type="Rhea" id="RHEA:11332"/>
        <dbReference type="Rhea" id="RHEA-COMP:14527"/>
        <dbReference type="Rhea" id="RHEA-COMP:17347"/>
        <dbReference type="ChEBI" id="CHEBI:30616"/>
        <dbReference type="ChEBI" id="CHEBI:33019"/>
        <dbReference type="ChEBI" id="CHEBI:140395"/>
        <dbReference type="ChEBI" id="CHEBI:173115"/>
        <dbReference type="EC" id="2.7.7.19"/>
    </reaction>
</comment>